<keyword evidence="2 4" id="KW-0238">DNA-binding</keyword>
<dbReference type="EMBL" id="JAROCY010000024">
    <property type="protein sequence ID" value="MDF8335312.1"/>
    <property type="molecule type" value="Genomic_DNA"/>
</dbReference>
<keyword evidence="7" id="KW-1185">Reference proteome</keyword>
<evidence type="ECO:0000256" key="4">
    <source>
        <dbReference type="PROSITE-ProRule" id="PRU00335"/>
    </source>
</evidence>
<dbReference type="InterPro" id="IPR001647">
    <property type="entry name" value="HTH_TetR"/>
</dbReference>
<comment type="caution">
    <text evidence="6">The sequence shown here is derived from an EMBL/GenBank/DDBJ whole genome shotgun (WGS) entry which is preliminary data.</text>
</comment>
<gene>
    <name evidence="6" type="ORF">POM99_19070</name>
</gene>
<dbReference type="InterPro" id="IPR009057">
    <property type="entry name" value="Homeodomain-like_sf"/>
</dbReference>
<sequence length="201" mass="22995">MKVEFKELFTPPMSRRKWEITCSIAKAFAARGYHAVGMRELAGMLKLNQGTLYHHFSSKQDALLAICMIGQSEVTSNLSSSLNRYRDFDGRISAMFDAHQLSLNKFGDFLDVYSSLWFDLPEELVAALRPGWVTQRALFEQLHLDALRNREISPDLTVKDGMRLLFGLFRTINLLHRTGRSEEIALFVKRAVPVIQRGMKV</sequence>
<dbReference type="PANTHER" id="PTHR30055">
    <property type="entry name" value="HTH-TYPE TRANSCRIPTIONAL REGULATOR RUTR"/>
    <property type="match status" value="1"/>
</dbReference>
<feature type="domain" description="HTH tetR-type" evidence="5">
    <location>
        <begin position="14"/>
        <end position="74"/>
    </location>
</feature>
<dbReference type="SUPFAM" id="SSF46689">
    <property type="entry name" value="Homeodomain-like"/>
    <property type="match status" value="1"/>
</dbReference>
<evidence type="ECO:0000256" key="2">
    <source>
        <dbReference type="ARBA" id="ARBA00023125"/>
    </source>
</evidence>
<reference evidence="6 7" key="1">
    <citation type="submission" date="2023-03" db="EMBL/GenBank/DDBJ databases">
        <title>Novosphingobium cyanobacteriorum sp. nov., isolated from a eutrophic reservoir during the Microcystis bloom period.</title>
        <authorList>
            <person name="Kang M."/>
            <person name="Le V."/>
            <person name="Ko S.-R."/>
            <person name="Lee S.-A."/>
            <person name="Ahn C.-Y."/>
        </authorList>
    </citation>
    <scope>NUCLEOTIDE SEQUENCE [LARGE SCALE GENOMIC DNA]</scope>
    <source>
        <strain evidence="6 7">HBC54</strain>
    </source>
</reference>
<dbReference type="RefSeq" id="WP_277280277.1">
    <property type="nucleotide sequence ID" value="NZ_JAROCY010000024.1"/>
</dbReference>
<evidence type="ECO:0000256" key="3">
    <source>
        <dbReference type="ARBA" id="ARBA00023163"/>
    </source>
</evidence>
<keyword evidence="1" id="KW-0805">Transcription regulation</keyword>
<evidence type="ECO:0000256" key="1">
    <source>
        <dbReference type="ARBA" id="ARBA00023015"/>
    </source>
</evidence>
<protein>
    <submittedName>
        <fullName evidence="6">Helix-turn-helix domain containing protein</fullName>
    </submittedName>
</protein>
<evidence type="ECO:0000313" key="6">
    <source>
        <dbReference type="EMBL" id="MDF8335312.1"/>
    </source>
</evidence>
<dbReference type="InterPro" id="IPR050109">
    <property type="entry name" value="HTH-type_TetR-like_transc_reg"/>
</dbReference>
<evidence type="ECO:0000313" key="7">
    <source>
        <dbReference type="Proteomes" id="UP001222770"/>
    </source>
</evidence>
<organism evidence="6 7">
    <name type="scientific">Novosphingobium cyanobacteriorum</name>
    <dbReference type="NCBI Taxonomy" id="3024215"/>
    <lineage>
        <taxon>Bacteria</taxon>
        <taxon>Pseudomonadati</taxon>
        <taxon>Pseudomonadota</taxon>
        <taxon>Alphaproteobacteria</taxon>
        <taxon>Sphingomonadales</taxon>
        <taxon>Sphingomonadaceae</taxon>
        <taxon>Novosphingobium</taxon>
    </lineage>
</organism>
<dbReference type="PROSITE" id="PS50977">
    <property type="entry name" value="HTH_TETR_2"/>
    <property type="match status" value="1"/>
</dbReference>
<dbReference type="Pfam" id="PF00440">
    <property type="entry name" value="TetR_N"/>
    <property type="match status" value="1"/>
</dbReference>
<proteinExistence type="predicted"/>
<dbReference type="Proteomes" id="UP001222770">
    <property type="component" value="Unassembled WGS sequence"/>
</dbReference>
<accession>A0ABT6CRS3</accession>
<evidence type="ECO:0000259" key="5">
    <source>
        <dbReference type="PROSITE" id="PS50977"/>
    </source>
</evidence>
<feature type="DNA-binding region" description="H-T-H motif" evidence="4">
    <location>
        <begin position="37"/>
        <end position="56"/>
    </location>
</feature>
<dbReference type="PANTHER" id="PTHR30055:SF234">
    <property type="entry name" value="HTH-TYPE TRANSCRIPTIONAL REGULATOR BETI"/>
    <property type="match status" value="1"/>
</dbReference>
<name>A0ABT6CRS3_9SPHN</name>
<keyword evidence="3" id="KW-0804">Transcription</keyword>
<dbReference type="Gene3D" id="1.10.357.10">
    <property type="entry name" value="Tetracycline Repressor, domain 2"/>
    <property type="match status" value="1"/>
</dbReference>